<proteinExistence type="predicted"/>
<evidence type="ECO:0000313" key="3">
    <source>
        <dbReference type="EMBL" id="CAG9086731.1"/>
    </source>
</evidence>
<dbReference type="AlphaFoldDB" id="A0A1I7RVE3"/>
<feature type="transmembrane region" description="Helical" evidence="1">
    <location>
        <begin position="298"/>
        <end position="318"/>
    </location>
</feature>
<keyword evidence="1" id="KW-0812">Transmembrane</keyword>
<evidence type="ECO:0000313" key="6">
    <source>
        <dbReference type="WBParaSite" id="BXY_0470400.1"/>
    </source>
</evidence>
<dbReference type="OrthoDB" id="5801479at2759"/>
<dbReference type="eggNOG" id="ENOG502S95I">
    <property type="taxonomic scope" value="Eukaryota"/>
</dbReference>
<evidence type="ECO:0000313" key="4">
    <source>
        <dbReference type="Proteomes" id="UP000095284"/>
    </source>
</evidence>
<dbReference type="EMBL" id="CAJFCV020000001">
    <property type="protein sequence ID" value="CAG9086731.1"/>
    <property type="molecule type" value="Genomic_DNA"/>
</dbReference>
<evidence type="ECO:0000313" key="5">
    <source>
        <dbReference type="Proteomes" id="UP000659654"/>
    </source>
</evidence>
<feature type="transmembrane region" description="Helical" evidence="1">
    <location>
        <begin position="224"/>
        <end position="246"/>
    </location>
</feature>
<feature type="transmembrane region" description="Helical" evidence="1">
    <location>
        <begin position="185"/>
        <end position="204"/>
    </location>
</feature>
<sequence length="327" mass="37151">MADWRPVRIVAAADLRNYNRTEAIDETQPTTSNNIPINSQYYNEFINHYNTHAYHGGTLDAPNGFERRNIRYPYRVATTSRGRGTPHPRSQGRFYRSFSGPFKSPAPLYNKRRATRPVSYMPSNPVYVDTFSPRMPVYPPYPEAFVPRPGVFPPFYPPFKYTPTYQSRNVPEYQQKEKYPFVVRVLFKLMQVILAVISIVLIIGPSLDSSLAEFMRRTNTEWQSVVLAILAVLGSVALVLMIVNCCTSKNSIWRKIDVVMCAVGVVLMFIATGLEAYYAACYPPNGPKIALVCYETEWIFAAALCFLDTLVYVADLCFQLRSGVSLL</sequence>
<protein>
    <submittedName>
        <fullName evidence="2">(pine wood nematode) hypothetical protein</fullName>
    </submittedName>
</protein>
<dbReference type="Proteomes" id="UP000659654">
    <property type="component" value="Unassembled WGS sequence"/>
</dbReference>
<keyword evidence="1" id="KW-0472">Membrane</keyword>
<keyword evidence="5" id="KW-1185">Reference proteome</keyword>
<evidence type="ECO:0000256" key="1">
    <source>
        <dbReference type="SAM" id="Phobius"/>
    </source>
</evidence>
<organism evidence="4 6">
    <name type="scientific">Bursaphelenchus xylophilus</name>
    <name type="common">Pinewood nematode worm</name>
    <name type="synonym">Aphelenchoides xylophilus</name>
    <dbReference type="NCBI Taxonomy" id="6326"/>
    <lineage>
        <taxon>Eukaryota</taxon>
        <taxon>Metazoa</taxon>
        <taxon>Ecdysozoa</taxon>
        <taxon>Nematoda</taxon>
        <taxon>Chromadorea</taxon>
        <taxon>Rhabditida</taxon>
        <taxon>Tylenchina</taxon>
        <taxon>Tylenchomorpha</taxon>
        <taxon>Aphelenchoidea</taxon>
        <taxon>Aphelenchoididae</taxon>
        <taxon>Bursaphelenchus</taxon>
    </lineage>
</organism>
<dbReference type="Proteomes" id="UP000095284">
    <property type="component" value="Unplaced"/>
</dbReference>
<keyword evidence="1" id="KW-1133">Transmembrane helix</keyword>
<gene>
    <name evidence="2" type="ORF">BXYJ_LOCUS2026</name>
</gene>
<reference evidence="3" key="2">
    <citation type="submission" date="2020-08" db="EMBL/GenBank/DDBJ databases">
        <authorList>
            <person name="Kikuchi T."/>
        </authorList>
    </citation>
    <scope>NUCLEOTIDE SEQUENCE</scope>
    <source>
        <strain evidence="2">Ka4C1</strain>
    </source>
</reference>
<reference evidence="6" key="1">
    <citation type="submission" date="2016-11" db="UniProtKB">
        <authorList>
            <consortium name="WormBaseParasite"/>
        </authorList>
    </citation>
    <scope>IDENTIFICATION</scope>
</reference>
<evidence type="ECO:0000313" key="2">
    <source>
        <dbReference type="EMBL" id="CAD5210633.1"/>
    </source>
</evidence>
<feature type="transmembrane region" description="Helical" evidence="1">
    <location>
        <begin position="258"/>
        <end position="278"/>
    </location>
</feature>
<accession>A0A1I7RVE3</accession>
<dbReference type="WBParaSite" id="BXY_0470400.1">
    <property type="protein sequence ID" value="BXY_0470400.1"/>
    <property type="gene ID" value="BXY_0470400"/>
</dbReference>
<dbReference type="EMBL" id="CAJFDI010000001">
    <property type="protein sequence ID" value="CAD5210633.1"/>
    <property type="molecule type" value="Genomic_DNA"/>
</dbReference>
<dbReference type="SMR" id="A0A1I7RVE3"/>
<dbReference type="Proteomes" id="UP000582659">
    <property type="component" value="Unassembled WGS sequence"/>
</dbReference>
<name>A0A1I7RVE3_BURXY</name>